<dbReference type="EMBL" id="RXNS01000010">
    <property type="protein sequence ID" value="RTR02906.1"/>
    <property type="molecule type" value="Genomic_DNA"/>
</dbReference>
<comment type="caution">
    <text evidence="1">The sequence shown here is derived from an EMBL/GenBank/DDBJ whole genome shotgun (WGS) entry which is preliminary data.</text>
</comment>
<dbReference type="OrthoDB" id="7059163at2"/>
<dbReference type="SUPFAM" id="SSF51182">
    <property type="entry name" value="RmlC-like cupins"/>
    <property type="match status" value="1"/>
</dbReference>
<dbReference type="AlphaFoldDB" id="A0A3S0KQG7"/>
<proteinExistence type="predicted"/>
<evidence type="ECO:0000313" key="2">
    <source>
        <dbReference type="Proteomes" id="UP000267400"/>
    </source>
</evidence>
<dbReference type="Gene3D" id="2.60.120.10">
    <property type="entry name" value="Jelly Rolls"/>
    <property type="match status" value="1"/>
</dbReference>
<reference evidence="1 2" key="1">
    <citation type="submission" date="2018-12" db="EMBL/GenBank/DDBJ databases">
        <authorList>
            <person name="Yu L."/>
        </authorList>
    </citation>
    <scope>NUCLEOTIDE SEQUENCE [LARGE SCALE GENOMIC DNA]</scope>
    <source>
        <strain evidence="1 2">11S</strain>
    </source>
</reference>
<accession>A0A3S0KQG7</accession>
<protein>
    <recommendedName>
        <fullName evidence="3">Metal-dependent protein of the double-stranded beta helix superfamily-like protein</fullName>
    </recommendedName>
</protein>
<name>A0A3S0KQG7_9GAMM</name>
<organism evidence="1 2">
    <name type="scientific">Halomonas nitroreducens</name>
    <dbReference type="NCBI Taxonomy" id="447425"/>
    <lineage>
        <taxon>Bacteria</taxon>
        <taxon>Pseudomonadati</taxon>
        <taxon>Pseudomonadota</taxon>
        <taxon>Gammaproteobacteria</taxon>
        <taxon>Oceanospirillales</taxon>
        <taxon>Halomonadaceae</taxon>
        <taxon>Halomonas</taxon>
    </lineage>
</organism>
<gene>
    <name evidence="1" type="ORF">EKG36_11480</name>
</gene>
<dbReference type="Proteomes" id="UP000267400">
    <property type="component" value="Unassembled WGS sequence"/>
</dbReference>
<dbReference type="InterPro" id="IPR011051">
    <property type="entry name" value="RmlC_Cupin_sf"/>
</dbReference>
<evidence type="ECO:0000313" key="1">
    <source>
        <dbReference type="EMBL" id="RTR02906.1"/>
    </source>
</evidence>
<keyword evidence="2" id="KW-1185">Reference proteome</keyword>
<sequence>MFDTEQFIADCRSALAADESPRLVREVVTRAVSDPAAILKELGEPKRGGLHALYHSEDLTIINMVWAPYMTLMPHDHRMWAVIGIYTGREDNIFWRRISRRNGHIEAVGAEALAAGNAVPLKSDIIHSVTNPIPRLTAAIHIYGGDFFAAERSEWDPETLDEQRWTPEHAMRRFEESNWIIDHLGVDAA</sequence>
<dbReference type="RefSeq" id="WP_126484184.1">
    <property type="nucleotide sequence ID" value="NZ_RXNS01000010.1"/>
</dbReference>
<dbReference type="InterPro" id="IPR014710">
    <property type="entry name" value="RmlC-like_jellyroll"/>
</dbReference>
<evidence type="ECO:0008006" key="3">
    <source>
        <dbReference type="Google" id="ProtNLM"/>
    </source>
</evidence>